<reference evidence="1 2" key="1">
    <citation type="submission" date="2021-05" db="EMBL/GenBank/DDBJ databases">
        <title>The draft genome of Geobacter pelophilus DSM 12255.</title>
        <authorList>
            <person name="Xu Z."/>
            <person name="Masuda Y."/>
            <person name="Itoh H."/>
            <person name="Senoo K."/>
        </authorList>
    </citation>
    <scope>NUCLEOTIDE SEQUENCE [LARGE SCALE GENOMIC DNA]</scope>
    <source>
        <strain evidence="1 2">DSM 12255</strain>
    </source>
</reference>
<name>A0AAW4L5Q6_9BACT</name>
<protein>
    <submittedName>
        <fullName evidence="1">Uncharacterized protein</fullName>
    </submittedName>
</protein>
<dbReference type="Proteomes" id="UP000811899">
    <property type="component" value="Unassembled WGS sequence"/>
</dbReference>
<dbReference type="EMBL" id="JAHCVJ010000009">
    <property type="protein sequence ID" value="MBT0666119.1"/>
    <property type="molecule type" value="Genomic_DNA"/>
</dbReference>
<evidence type="ECO:0000313" key="1">
    <source>
        <dbReference type="EMBL" id="MBT0666119.1"/>
    </source>
</evidence>
<accession>A0AAW4L5Q6</accession>
<evidence type="ECO:0000313" key="2">
    <source>
        <dbReference type="Proteomes" id="UP000811899"/>
    </source>
</evidence>
<comment type="caution">
    <text evidence="1">The sequence shown here is derived from an EMBL/GenBank/DDBJ whole genome shotgun (WGS) entry which is preliminary data.</text>
</comment>
<keyword evidence="2" id="KW-1185">Reference proteome</keyword>
<dbReference type="AlphaFoldDB" id="A0AAW4L5Q6"/>
<organism evidence="1 2">
    <name type="scientific">Geoanaerobacter pelophilus</name>
    <dbReference type="NCBI Taxonomy" id="60036"/>
    <lineage>
        <taxon>Bacteria</taxon>
        <taxon>Pseudomonadati</taxon>
        <taxon>Thermodesulfobacteriota</taxon>
        <taxon>Desulfuromonadia</taxon>
        <taxon>Geobacterales</taxon>
        <taxon>Geobacteraceae</taxon>
        <taxon>Geoanaerobacter</taxon>
    </lineage>
</organism>
<sequence>MDPNKFIIKYKRKKPKLLNPITDEQQSRINDSIDQAEIAHLNLNPTDPRAIPYVRQALWLWK</sequence>
<gene>
    <name evidence="1" type="ORF">KI809_17545</name>
</gene>
<dbReference type="RefSeq" id="WP_214172894.1">
    <property type="nucleotide sequence ID" value="NZ_JAHCVJ010000009.1"/>
</dbReference>
<proteinExistence type="predicted"/>